<dbReference type="AlphaFoldDB" id="A0A8S1ZYA0"/>
<organism evidence="1 2">
    <name type="scientific">Arabidopsis arenosa</name>
    <name type="common">Sand rock-cress</name>
    <name type="synonym">Cardaminopsis arenosa</name>
    <dbReference type="NCBI Taxonomy" id="38785"/>
    <lineage>
        <taxon>Eukaryota</taxon>
        <taxon>Viridiplantae</taxon>
        <taxon>Streptophyta</taxon>
        <taxon>Embryophyta</taxon>
        <taxon>Tracheophyta</taxon>
        <taxon>Spermatophyta</taxon>
        <taxon>Magnoliopsida</taxon>
        <taxon>eudicotyledons</taxon>
        <taxon>Gunneridae</taxon>
        <taxon>Pentapetalae</taxon>
        <taxon>rosids</taxon>
        <taxon>malvids</taxon>
        <taxon>Brassicales</taxon>
        <taxon>Brassicaceae</taxon>
        <taxon>Camelineae</taxon>
        <taxon>Arabidopsis</taxon>
    </lineage>
</organism>
<evidence type="ECO:0000313" key="1">
    <source>
        <dbReference type="EMBL" id="CAE5979515.1"/>
    </source>
</evidence>
<proteinExistence type="predicted"/>
<gene>
    <name evidence="1" type="ORF">AARE701A_LOCUS8478</name>
</gene>
<sequence>MAKHATSRTLNPSGDYSVGGYFARTPHVQFLSLPSPPYEDLSHTVLAKQVFRVHTASRTKIYLLLPDLRPPQSVEANAAQREKLPDRAIPLLSVIQLGVLRNKMPLTERANQLASIDSLSSKRLSHTLPFFLTDFLKRMEHCANGSLGPTQLKISPSWIRPVGKEKAELWNRPGPRTLDKMQRYQVEESLLERMPWHTYRSDGNLLGQEHILVIRRLFLAAVCCPCLIFVLCCKEEVITCLCNTLSFWSKDPCWQDSSDPIANGPIDLTFFFDRELIKQRYVDDPDSDEPIIVNSKMEPTVFTITPFVHEMLTNTTACTPQMAAPYILCGYNRGSVVANLSASLEPGLIFGIEGASHLSARRLYVPDQAAEAFRGGNKIKVAKRGSAQAEAESPKSRKVNWFYWVKHTTM</sequence>
<dbReference type="Proteomes" id="UP000682877">
    <property type="component" value="Chromosome 3"/>
</dbReference>
<evidence type="ECO:0000313" key="2">
    <source>
        <dbReference type="Proteomes" id="UP000682877"/>
    </source>
</evidence>
<dbReference type="EMBL" id="LR999453">
    <property type="protein sequence ID" value="CAE5979515.1"/>
    <property type="molecule type" value="Genomic_DNA"/>
</dbReference>
<protein>
    <submittedName>
        <fullName evidence="1">Uncharacterized protein</fullName>
    </submittedName>
</protein>
<accession>A0A8S1ZYA0</accession>
<name>A0A8S1ZYA0_ARAAE</name>
<keyword evidence="2" id="KW-1185">Reference proteome</keyword>
<reference evidence="1" key="1">
    <citation type="submission" date="2021-01" db="EMBL/GenBank/DDBJ databases">
        <authorList>
            <person name="Bezrukov I."/>
        </authorList>
    </citation>
    <scope>NUCLEOTIDE SEQUENCE</scope>
</reference>